<dbReference type="EMBL" id="PPXF01000049">
    <property type="protein sequence ID" value="POH63832.1"/>
    <property type="molecule type" value="Genomic_DNA"/>
</dbReference>
<dbReference type="AlphaFoldDB" id="A0A2S3ZCJ2"/>
<name>A0A2S3ZCJ2_9MICO</name>
<keyword evidence="1" id="KW-1133">Transmembrane helix</keyword>
<evidence type="ECO:0000313" key="3">
    <source>
        <dbReference type="Proteomes" id="UP000237104"/>
    </source>
</evidence>
<comment type="caution">
    <text evidence="2">The sequence shown here is derived from an EMBL/GenBank/DDBJ whole genome shotgun (WGS) entry which is preliminary data.</text>
</comment>
<evidence type="ECO:0000256" key="1">
    <source>
        <dbReference type="SAM" id="Phobius"/>
    </source>
</evidence>
<protein>
    <submittedName>
        <fullName evidence="2">Uncharacterized protein</fullName>
    </submittedName>
</protein>
<accession>A0A2S3ZCJ2</accession>
<keyword evidence="1" id="KW-0812">Transmembrane</keyword>
<keyword evidence="1" id="KW-0472">Membrane</keyword>
<sequence length="358" mass="37722">MEVSYGVGNGVRRARYLRATLAVCVICALLGAALVATIGALNRDLYSAGGFVRQYLDALATHNTDTALALPGAEPTDADLEAAGLPQDLPRTLLRPSVLGSITDIEFVSDTASSADTELGQKSQHTVVFDFRLDGTQTSMEFTVERLGTVAGLFSTWGFAASPLAVLQVTVLHEADFSVNGLTLDTRAHAAADAPITFSNRGSYLAFAPAVYDISHDSTLLTAPVQSVPVVASGAADVTVDAVPNTTFTGQVQTKLNEFLDECATQQVLQPSNCPFGIEIDNRVKSAPAWSIAQYPEVVLTAGETAFDMPSTGGQAHIVVDVQSLYDGDLSTRDEDVPFSVALSVTIQPDGALAIQLR</sequence>
<organism evidence="2 3">
    <name type="scientific">Cryobacterium zongtaii</name>
    <dbReference type="NCBI Taxonomy" id="1259217"/>
    <lineage>
        <taxon>Bacteria</taxon>
        <taxon>Bacillati</taxon>
        <taxon>Actinomycetota</taxon>
        <taxon>Actinomycetes</taxon>
        <taxon>Micrococcales</taxon>
        <taxon>Microbacteriaceae</taxon>
        <taxon>Cryobacterium</taxon>
    </lineage>
</organism>
<dbReference type="Proteomes" id="UP000237104">
    <property type="component" value="Unassembled WGS sequence"/>
</dbReference>
<reference evidence="2 3" key="1">
    <citation type="submission" date="2018-01" db="EMBL/GenBank/DDBJ databases">
        <title>Cryobacterium sp. nov., from glaciers in China.</title>
        <authorList>
            <person name="Liu Q."/>
            <person name="Xin Y.-H."/>
        </authorList>
    </citation>
    <scope>NUCLEOTIDE SEQUENCE [LARGE SCALE GENOMIC DNA]</scope>
    <source>
        <strain evidence="2 3">TMB1-8</strain>
    </source>
</reference>
<proteinExistence type="predicted"/>
<evidence type="ECO:0000313" key="2">
    <source>
        <dbReference type="EMBL" id="POH63832.1"/>
    </source>
</evidence>
<gene>
    <name evidence="2" type="ORF">C3B59_10620</name>
</gene>
<feature type="transmembrane region" description="Helical" evidence="1">
    <location>
        <begin position="21"/>
        <end position="41"/>
    </location>
</feature>